<dbReference type="AlphaFoldDB" id="A0AAU9IQK2"/>
<proteinExistence type="predicted"/>
<keyword evidence="2" id="KW-1185">Reference proteome</keyword>
<organism evidence="1 2">
    <name type="scientific">Blepharisma stoltei</name>
    <dbReference type="NCBI Taxonomy" id="1481888"/>
    <lineage>
        <taxon>Eukaryota</taxon>
        <taxon>Sar</taxon>
        <taxon>Alveolata</taxon>
        <taxon>Ciliophora</taxon>
        <taxon>Postciliodesmatophora</taxon>
        <taxon>Heterotrichea</taxon>
        <taxon>Heterotrichida</taxon>
        <taxon>Blepharismidae</taxon>
        <taxon>Blepharisma</taxon>
    </lineage>
</organism>
<accession>A0AAU9IQK2</accession>
<dbReference type="EMBL" id="CAJZBQ010000014">
    <property type="protein sequence ID" value="CAG9315502.1"/>
    <property type="molecule type" value="Genomic_DNA"/>
</dbReference>
<evidence type="ECO:0000313" key="2">
    <source>
        <dbReference type="Proteomes" id="UP001162131"/>
    </source>
</evidence>
<name>A0AAU9IQK2_9CILI</name>
<protein>
    <submittedName>
        <fullName evidence="1">Uncharacterized protein</fullName>
    </submittedName>
</protein>
<gene>
    <name evidence="1" type="ORF">BSTOLATCC_MIC14257</name>
</gene>
<dbReference type="Proteomes" id="UP001162131">
    <property type="component" value="Unassembled WGS sequence"/>
</dbReference>
<evidence type="ECO:0000313" key="1">
    <source>
        <dbReference type="EMBL" id="CAG9315502.1"/>
    </source>
</evidence>
<sequence length="81" mass="9657">MMEGNIKGSGKAIECMEKESLHGQMEDIMKEVMQWTKKKDMAFLAGLMERDMKDFGWMGNSMKKEHFIMSRKAFRKMERWD</sequence>
<reference evidence="1" key="1">
    <citation type="submission" date="2021-09" db="EMBL/GenBank/DDBJ databases">
        <authorList>
            <consortium name="AG Swart"/>
            <person name="Singh M."/>
            <person name="Singh A."/>
            <person name="Seah K."/>
            <person name="Emmerich C."/>
        </authorList>
    </citation>
    <scope>NUCLEOTIDE SEQUENCE</scope>
    <source>
        <strain evidence="1">ATCC30299</strain>
    </source>
</reference>
<comment type="caution">
    <text evidence="1">The sequence shown here is derived from an EMBL/GenBank/DDBJ whole genome shotgun (WGS) entry which is preliminary data.</text>
</comment>